<keyword evidence="2" id="KW-0808">Transferase</keyword>
<accession>A0AAU0ULD4</accession>
<dbReference type="PANTHER" id="PTHR45036:SF1">
    <property type="entry name" value="METHYLTRANSFERASE LIKE 7A"/>
    <property type="match status" value="1"/>
</dbReference>
<feature type="domain" description="Methyltransferase type 11" evidence="1">
    <location>
        <begin position="48"/>
        <end position="141"/>
    </location>
</feature>
<keyword evidence="3" id="KW-1185">Reference proteome</keyword>
<dbReference type="AlphaFoldDB" id="A0AAU0ULD4"/>
<dbReference type="EMBL" id="CP121694">
    <property type="protein sequence ID" value="WRO21105.1"/>
    <property type="molecule type" value="Genomic_DNA"/>
</dbReference>
<dbReference type="SUPFAM" id="SSF53335">
    <property type="entry name" value="S-adenosyl-L-methionine-dependent methyltransferases"/>
    <property type="match status" value="1"/>
</dbReference>
<dbReference type="InterPro" id="IPR013216">
    <property type="entry name" value="Methyltransf_11"/>
</dbReference>
<reference evidence="2 3" key="1">
    <citation type="submission" date="2023-04" db="EMBL/GenBank/DDBJ databases">
        <authorList>
            <person name="Hsu D."/>
        </authorList>
    </citation>
    <scope>NUCLEOTIDE SEQUENCE [LARGE SCALE GENOMIC DNA]</scope>
    <source>
        <strain evidence="2 3">MK1</strain>
    </source>
</reference>
<dbReference type="Gene3D" id="3.40.50.150">
    <property type="entry name" value="Vaccinia Virus protein VP39"/>
    <property type="match status" value="1"/>
</dbReference>
<dbReference type="PANTHER" id="PTHR45036">
    <property type="entry name" value="METHYLTRANSFERASE LIKE 7B"/>
    <property type="match status" value="1"/>
</dbReference>
<organism evidence="2 3">
    <name type="scientific">Metallumcola ferriviriculae</name>
    <dbReference type="NCBI Taxonomy" id="3039180"/>
    <lineage>
        <taxon>Bacteria</taxon>
        <taxon>Bacillati</taxon>
        <taxon>Bacillota</taxon>
        <taxon>Clostridia</taxon>
        <taxon>Neomoorellales</taxon>
        <taxon>Desulfitibacteraceae</taxon>
        <taxon>Metallumcola</taxon>
    </lineage>
</organism>
<sequence length="207" mass="23662">MDQIHTDSVRRKYNRVALIYDLMESPMEMHKFDKHRRMVWSHARGKTLEVGVGTGKNIPYYPDNTSVTGIDFSERMLAKAVKRKEKLHHPVELRLMDAQRMDFPDNSFDTVVSTCVFCTVPDPILGLREIKRVCKPAGQVLMLEHVRSCRPLLGPLMDIINPVVRSLIGTNINRDTQNNIRQAGLQIKSVTPLWSDILFLIEALPGK</sequence>
<dbReference type="Pfam" id="PF08241">
    <property type="entry name" value="Methyltransf_11"/>
    <property type="match status" value="1"/>
</dbReference>
<keyword evidence="2" id="KW-0489">Methyltransferase</keyword>
<evidence type="ECO:0000259" key="1">
    <source>
        <dbReference type="Pfam" id="PF08241"/>
    </source>
</evidence>
<dbReference type="GO" id="GO:0008757">
    <property type="term" value="F:S-adenosylmethionine-dependent methyltransferase activity"/>
    <property type="evidence" value="ECO:0007669"/>
    <property type="project" value="InterPro"/>
</dbReference>
<dbReference type="Proteomes" id="UP001329915">
    <property type="component" value="Chromosome"/>
</dbReference>
<name>A0AAU0ULD4_9FIRM</name>
<dbReference type="CDD" id="cd02440">
    <property type="entry name" value="AdoMet_MTases"/>
    <property type="match status" value="1"/>
</dbReference>
<evidence type="ECO:0000313" key="2">
    <source>
        <dbReference type="EMBL" id="WRO21105.1"/>
    </source>
</evidence>
<evidence type="ECO:0000313" key="3">
    <source>
        <dbReference type="Proteomes" id="UP001329915"/>
    </source>
</evidence>
<gene>
    <name evidence="2" type="ORF">MFMK1_000899</name>
</gene>
<protein>
    <submittedName>
        <fullName evidence="2">Class I SAM-dependent methyltransferase</fullName>
    </submittedName>
</protein>
<dbReference type="InterPro" id="IPR029063">
    <property type="entry name" value="SAM-dependent_MTases_sf"/>
</dbReference>
<dbReference type="GO" id="GO:0032259">
    <property type="term" value="P:methylation"/>
    <property type="evidence" value="ECO:0007669"/>
    <property type="project" value="UniProtKB-KW"/>
</dbReference>
<dbReference type="KEGG" id="dbc:MFMK1_000899"/>
<proteinExistence type="predicted"/>
<dbReference type="InterPro" id="IPR052356">
    <property type="entry name" value="Thiol_S-MT"/>
</dbReference>
<dbReference type="RefSeq" id="WP_366923962.1">
    <property type="nucleotide sequence ID" value="NZ_CP121694.1"/>
</dbReference>